<name>A0A9P5LMS5_9HYPO</name>
<sequence length="642" mass="72426">MDPITAFQTAAAVIGLVDFGARVLSDTIEIYQSASGRTTRDVELATLSDELSKLSEQLQECLANTPSASSASESTLRGLSARSIDASNKLKSAITDLQANKPGTSKISTAANSFASALKAIWKKSEIEALKESLLEIRSQITIATLVSVWEETRQDGKRHGDLKDRLDQIAKKLDRRDDTAQLFAKELMQMTVQDNNNQFGRKNAELIEILWGIDWKSWVNSHGGGLFDFSQTVEVPNAGDLPISIKILSSLSFRKIYARKEAIPEAYANTCKWIFRDEQFDENGEELKWPSFPKWLQKKDDFVYWITGKPGSGKSTLMKYIFQNPQLEANLKDYTGDIPLIMGGFFFWNPGSKEEKSQEGLVRTILHQCLSASHDLIPVVAPRRWALYNLLGSDTVAPEWKWPELKESFEALCSYHGKDFQLVFFIDGLDEFGEEGDSPSVLVDWIKDVVMRYHIKVCVSSRPWNVFSDAFRKDSSLTMQSLTFRDIEHFVQTEFENSVAFQDLSEVFPVEASLLLKEIVDRAEGVFLWVHLVVQALLSTIIDMPSLPHLKEKLAEIPSDIKGLYKNIWRSIPPDKLATASKIFQLLCVCIPQLNVETFWLAMGGNPSVVMDSKTNQGIRKVMKRMLDGHTRGIYLLEVTR</sequence>
<proteinExistence type="predicted"/>
<dbReference type="Pfam" id="PF24883">
    <property type="entry name" value="NPHP3_N"/>
    <property type="match status" value="1"/>
</dbReference>
<comment type="caution">
    <text evidence="3">The sequence shown here is derived from an EMBL/GenBank/DDBJ whole genome shotgun (WGS) entry which is preliminary data.</text>
</comment>
<dbReference type="AlphaFoldDB" id="A0A9P5LMS5"/>
<gene>
    <name evidence="3" type="ORF">G7Z17_g179</name>
</gene>
<dbReference type="InterPro" id="IPR056884">
    <property type="entry name" value="NPHP3-like_N"/>
</dbReference>
<keyword evidence="4" id="KW-1185">Reference proteome</keyword>
<protein>
    <recommendedName>
        <fullName evidence="2">Nephrocystin 3-like N-terminal domain-containing protein</fullName>
    </recommendedName>
</protein>
<dbReference type="Proteomes" id="UP000722485">
    <property type="component" value="Unassembled WGS sequence"/>
</dbReference>
<evidence type="ECO:0000256" key="1">
    <source>
        <dbReference type="ARBA" id="ARBA00022737"/>
    </source>
</evidence>
<dbReference type="Gene3D" id="3.40.50.300">
    <property type="entry name" value="P-loop containing nucleotide triphosphate hydrolases"/>
    <property type="match status" value="1"/>
</dbReference>
<dbReference type="PANTHER" id="PTHR10039:SF5">
    <property type="entry name" value="NACHT DOMAIN-CONTAINING PROTEIN"/>
    <property type="match status" value="1"/>
</dbReference>
<accession>A0A9P5LMS5</accession>
<dbReference type="InterPro" id="IPR027417">
    <property type="entry name" value="P-loop_NTPase"/>
</dbReference>
<evidence type="ECO:0000259" key="2">
    <source>
        <dbReference type="Pfam" id="PF24883"/>
    </source>
</evidence>
<dbReference type="SUPFAM" id="SSF52540">
    <property type="entry name" value="P-loop containing nucleoside triphosphate hydrolases"/>
    <property type="match status" value="1"/>
</dbReference>
<evidence type="ECO:0000313" key="3">
    <source>
        <dbReference type="EMBL" id="KAF7558259.1"/>
    </source>
</evidence>
<reference evidence="3" key="1">
    <citation type="submission" date="2020-03" db="EMBL/GenBank/DDBJ databases">
        <title>Draft Genome Sequence of Cylindrodendrum hubeiense.</title>
        <authorList>
            <person name="Buettner E."/>
            <person name="Kellner H."/>
        </authorList>
    </citation>
    <scope>NUCLEOTIDE SEQUENCE</scope>
    <source>
        <strain evidence="3">IHI 201604</strain>
    </source>
</reference>
<keyword evidence="1" id="KW-0677">Repeat</keyword>
<dbReference type="OrthoDB" id="443402at2759"/>
<dbReference type="EMBL" id="JAANBB010000001">
    <property type="protein sequence ID" value="KAF7558259.1"/>
    <property type="molecule type" value="Genomic_DNA"/>
</dbReference>
<dbReference type="PANTHER" id="PTHR10039">
    <property type="entry name" value="AMELOGENIN"/>
    <property type="match status" value="1"/>
</dbReference>
<evidence type="ECO:0000313" key="4">
    <source>
        <dbReference type="Proteomes" id="UP000722485"/>
    </source>
</evidence>
<organism evidence="3 4">
    <name type="scientific">Cylindrodendrum hubeiense</name>
    <dbReference type="NCBI Taxonomy" id="595255"/>
    <lineage>
        <taxon>Eukaryota</taxon>
        <taxon>Fungi</taxon>
        <taxon>Dikarya</taxon>
        <taxon>Ascomycota</taxon>
        <taxon>Pezizomycotina</taxon>
        <taxon>Sordariomycetes</taxon>
        <taxon>Hypocreomycetidae</taxon>
        <taxon>Hypocreales</taxon>
        <taxon>Nectriaceae</taxon>
        <taxon>Cylindrodendrum</taxon>
    </lineage>
</organism>
<feature type="domain" description="Nephrocystin 3-like N-terminal" evidence="2">
    <location>
        <begin position="271"/>
        <end position="463"/>
    </location>
</feature>